<organism evidence="1 2">
    <name type="scientific">Bionectria ochroleuca</name>
    <name type="common">Gliocladium roseum</name>
    <dbReference type="NCBI Taxonomy" id="29856"/>
    <lineage>
        <taxon>Eukaryota</taxon>
        <taxon>Fungi</taxon>
        <taxon>Dikarya</taxon>
        <taxon>Ascomycota</taxon>
        <taxon>Pezizomycotina</taxon>
        <taxon>Sordariomycetes</taxon>
        <taxon>Hypocreomycetidae</taxon>
        <taxon>Hypocreales</taxon>
        <taxon>Bionectriaceae</taxon>
        <taxon>Clonostachys</taxon>
    </lineage>
</organism>
<keyword evidence="2" id="KW-1185">Reference proteome</keyword>
<reference evidence="1 2" key="1">
    <citation type="submission" date="2019-06" db="EMBL/GenBank/DDBJ databases">
        <authorList>
            <person name="Broberg M."/>
        </authorList>
    </citation>
    <scope>NUCLEOTIDE SEQUENCE [LARGE SCALE GENOMIC DNA]</scope>
</reference>
<sequence length="418" mass="46968">MQGLQYSIGPYGVSGLRLLYVDGTGSSWLGYKPGHLIATLPLSDLNRARAIFDGSKVLSFYLDGDYPSQNPHMIWADNVPEQVGNCYLSIDTKKPVLSLRTSDNTRFGQYLDLQLRAGESNSLTVFCADNAICGIQLNDNANSKIGQSNQSCCPITYFLAPGEYVAFLYVVSQDRGRLLTFIGPFILIITSRGRSLYYGPKMLMYTNQIQFTGFKYEDYFSVAGIFLDPTVPQDEGKQNVGVALRPPRPGGQRPELPEYARLPIFSGWRPSMAHGGLGNYFTKAHLRDLKSLQLQRGDDRCLGLLIERHDNTFDVLGQWDPALKHLTSTLYHADRDEVIESITFTYFRDEYAKHISGVLINANAIDAPEPLFKWDRLDQEITWEFTDQHDIVGYWEGQDVDVNIEGSELTSITVLEGL</sequence>
<proteinExistence type="predicted"/>
<gene>
    <name evidence="1" type="ORF">CLO192961_LOCUS462945</name>
</gene>
<name>A0ABY6V0S3_BIOOC</name>
<dbReference type="EMBL" id="CABFNS010000936">
    <property type="protein sequence ID" value="VUC37179.1"/>
    <property type="molecule type" value="Genomic_DNA"/>
</dbReference>
<protein>
    <recommendedName>
        <fullName evidence="3">Jacalin-type lectin domain-containing protein</fullName>
    </recommendedName>
</protein>
<evidence type="ECO:0000313" key="1">
    <source>
        <dbReference type="EMBL" id="VUC37179.1"/>
    </source>
</evidence>
<evidence type="ECO:0000313" key="2">
    <source>
        <dbReference type="Proteomes" id="UP000766486"/>
    </source>
</evidence>
<comment type="caution">
    <text evidence="1">The sequence shown here is derived from an EMBL/GenBank/DDBJ whole genome shotgun (WGS) entry which is preliminary data.</text>
</comment>
<evidence type="ECO:0008006" key="3">
    <source>
        <dbReference type="Google" id="ProtNLM"/>
    </source>
</evidence>
<dbReference type="Proteomes" id="UP000766486">
    <property type="component" value="Unassembled WGS sequence"/>
</dbReference>
<accession>A0ABY6V0S3</accession>